<accession>A0A1I4H0K4</accession>
<protein>
    <submittedName>
        <fullName evidence="2">Uncharacterized protein</fullName>
    </submittedName>
</protein>
<evidence type="ECO:0000256" key="1">
    <source>
        <dbReference type="SAM" id="MobiDB-lite"/>
    </source>
</evidence>
<feature type="region of interest" description="Disordered" evidence="1">
    <location>
        <begin position="26"/>
        <end position="51"/>
    </location>
</feature>
<proteinExistence type="predicted"/>
<dbReference type="EMBL" id="FOTR01000001">
    <property type="protein sequence ID" value="SFL35828.1"/>
    <property type="molecule type" value="Genomic_DNA"/>
</dbReference>
<dbReference type="RefSeq" id="WP_175495259.1">
    <property type="nucleotide sequence ID" value="NZ_FOTR01000001.1"/>
</dbReference>
<evidence type="ECO:0000313" key="3">
    <source>
        <dbReference type="Proteomes" id="UP000198565"/>
    </source>
</evidence>
<dbReference type="Proteomes" id="UP000198565">
    <property type="component" value="Unassembled WGS sequence"/>
</dbReference>
<sequence length="51" mass="5665">MAAKKGFKNIFSSSSDDSCCGVEFEEVKPSQDQEQKEQNQDNAKSENQSCC</sequence>
<reference evidence="3" key="1">
    <citation type="submission" date="2016-10" db="EMBL/GenBank/DDBJ databases">
        <authorList>
            <person name="Varghese N."/>
            <person name="Submissions S."/>
        </authorList>
    </citation>
    <scope>NUCLEOTIDE SEQUENCE [LARGE SCALE GENOMIC DNA]</scope>
    <source>
        <strain evidence="3">CGMCC 1.4250</strain>
    </source>
</reference>
<feature type="compositionally biased region" description="Basic and acidic residues" evidence="1">
    <location>
        <begin position="26"/>
        <end position="39"/>
    </location>
</feature>
<evidence type="ECO:0000313" key="2">
    <source>
        <dbReference type="EMBL" id="SFL35828.1"/>
    </source>
</evidence>
<dbReference type="AlphaFoldDB" id="A0A1I4H0K4"/>
<keyword evidence="3" id="KW-1185">Reference proteome</keyword>
<organism evidence="2 3">
    <name type="scientific">Gracilibacillus orientalis</name>
    <dbReference type="NCBI Taxonomy" id="334253"/>
    <lineage>
        <taxon>Bacteria</taxon>
        <taxon>Bacillati</taxon>
        <taxon>Bacillota</taxon>
        <taxon>Bacilli</taxon>
        <taxon>Bacillales</taxon>
        <taxon>Bacillaceae</taxon>
        <taxon>Gracilibacillus</taxon>
    </lineage>
</organism>
<name>A0A1I4H0K4_9BACI</name>
<gene>
    <name evidence="2" type="ORF">SAMN04487943_101145</name>
</gene>